<gene>
    <name evidence="2" type="ORF">H5410_002475</name>
</gene>
<accession>A0A9J6B213</accession>
<protein>
    <submittedName>
        <fullName evidence="2">Uncharacterized protein</fullName>
    </submittedName>
</protein>
<sequence length="90" mass="10093">MVSPANQKEQKRKGKMVETHSDSDSDLKSNNEGGLINPNIHKRDDMFIFKINDTVLRFGIKEFAAVNGLKCGLLSDFISDSSIPNRLIQK</sequence>
<feature type="region of interest" description="Disordered" evidence="1">
    <location>
        <begin position="1"/>
        <end position="39"/>
    </location>
</feature>
<dbReference type="EMBL" id="JACXVP010000001">
    <property type="protein sequence ID" value="KAG5630758.1"/>
    <property type="molecule type" value="Genomic_DNA"/>
</dbReference>
<keyword evidence="3" id="KW-1185">Reference proteome</keyword>
<organism evidence="2 3">
    <name type="scientific">Solanum commersonii</name>
    <name type="common">Commerson's wild potato</name>
    <name type="synonym">Commerson's nightshade</name>
    <dbReference type="NCBI Taxonomy" id="4109"/>
    <lineage>
        <taxon>Eukaryota</taxon>
        <taxon>Viridiplantae</taxon>
        <taxon>Streptophyta</taxon>
        <taxon>Embryophyta</taxon>
        <taxon>Tracheophyta</taxon>
        <taxon>Spermatophyta</taxon>
        <taxon>Magnoliopsida</taxon>
        <taxon>eudicotyledons</taxon>
        <taxon>Gunneridae</taxon>
        <taxon>Pentapetalae</taxon>
        <taxon>asterids</taxon>
        <taxon>lamiids</taxon>
        <taxon>Solanales</taxon>
        <taxon>Solanaceae</taxon>
        <taxon>Solanoideae</taxon>
        <taxon>Solaneae</taxon>
        <taxon>Solanum</taxon>
    </lineage>
</organism>
<dbReference type="AlphaFoldDB" id="A0A9J6B213"/>
<proteinExistence type="predicted"/>
<dbReference type="Proteomes" id="UP000824120">
    <property type="component" value="Chromosome 1"/>
</dbReference>
<evidence type="ECO:0000313" key="2">
    <source>
        <dbReference type="EMBL" id="KAG5630758.1"/>
    </source>
</evidence>
<feature type="non-terminal residue" evidence="2">
    <location>
        <position position="1"/>
    </location>
</feature>
<evidence type="ECO:0000313" key="3">
    <source>
        <dbReference type="Proteomes" id="UP000824120"/>
    </source>
</evidence>
<dbReference type="OrthoDB" id="1301943at2759"/>
<feature type="compositionally biased region" description="Basic and acidic residues" evidence="1">
    <location>
        <begin position="15"/>
        <end position="29"/>
    </location>
</feature>
<comment type="caution">
    <text evidence="2">The sequence shown here is derived from an EMBL/GenBank/DDBJ whole genome shotgun (WGS) entry which is preliminary data.</text>
</comment>
<reference evidence="2 3" key="1">
    <citation type="submission" date="2020-09" db="EMBL/GenBank/DDBJ databases">
        <title>De no assembly of potato wild relative species, Solanum commersonii.</title>
        <authorList>
            <person name="Cho K."/>
        </authorList>
    </citation>
    <scope>NUCLEOTIDE SEQUENCE [LARGE SCALE GENOMIC DNA]</scope>
    <source>
        <strain evidence="2">LZ3.2</strain>
        <tissue evidence="2">Leaf</tissue>
    </source>
</reference>
<name>A0A9J6B213_SOLCO</name>
<evidence type="ECO:0000256" key="1">
    <source>
        <dbReference type="SAM" id="MobiDB-lite"/>
    </source>
</evidence>